<reference evidence="1" key="1">
    <citation type="submission" date="2024-11" db="EMBL/GenBank/DDBJ databases">
        <title>Description of Massilia orientalis sp. nov., isolated from rhizosphere soil of Ageratina adenophora.</title>
        <authorList>
            <person name="Wang Y."/>
        </authorList>
    </citation>
    <scope>NUCLEOTIDE SEQUENCE</scope>
    <source>
        <strain evidence="1">YIM B02787</strain>
    </source>
</reference>
<sequence>MKLEASVGPGRTERKRRWNRLAIVACLTALYSAGTAPPAMAQASADDAWADTILKQMTLDEKLDLVHGSNPFAVKPKLPADVVKGAGYVKGVPRLGVPFLTESDASVGVANMMGGLRPGDVATALPSTVLLASTWDVNLVERGSAMIGSEARDKGFNVLLAGGVNLAREPRNGRNFEYFGEDPLLAGTLVGHAIRGVQSNHVISTIKHFALNTQETGRTILSAEMEEGALRESDLLAFEIGIEIGQPGSVMCAYNKINGVFGCENAFLLNDVLRRDWGYKGFVMSDWGAVHGPSIREGLDQESGTTPTDAGYFGSQLRAALAAGTVTETDVDQSVRRILRSMHAIGLVDHAPVRRPIDYDANGRIAQEVAESGIVLLKNARNLLPITAAAPTILVVGGHADVGILAGGGGSSQVNPVGGAVLKLPAAFGRKLYSNSSPVEALRKALPNATVSFDDGTDSKRAADAARKADLVVVIGEQFTTETMDVKDLNLPDNQNDLIMAVASANPATVVVLVTGGPVLMPWLDKVGAVLEAWYPGQRGGDAIARILTGAANPSGHLAMTFPASERQLPNPTIPGYEMAGETVQRDLYGLPKDMKPFSLTYPEGANAGYRWFDKTGAKPLFAFGHGLSYTRFVYKALRVTGGATPRLSFTIVNTGARPGADVAQVYARVNGVKHLVGWSRVYLKPGESRQVSVDVDPRLMAGFDVVAHNWHVAGGTYDIEVGEDVDHPVLKAKVRLGEQRIKP</sequence>
<gene>
    <name evidence="1" type="ORF">QPK29_030095</name>
</gene>
<dbReference type="EMBL" id="JASNRB020000031">
    <property type="protein sequence ID" value="MFJ1471991.1"/>
    <property type="molecule type" value="Genomic_DNA"/>
</dbReference>
<name>A0ACC7MQ95_9BURK</name>
<proteinExistence type="predicted"/>
<evidence type="ECO:0000313" key="2">
    <source>
        <dbReference type="Proteomes" id="UP001168096"/>
    </source>
</evidence>
<evidence type="ECO:0000313" key="1">
    <source>
        <dbReference type="EMBL" id="MFJ1471991.1"/>
    </source>
</evidence>
<organism evidence="1 2">
    <name type="scientific">Massilia orientalis</name>
    <dbReference type="NCBI Taxonomy" id="3050128"/>
    <lineage>
        <taxon>Bacteria</taxon>
        <taxon>Pseudomonadati</taxon>
        <taxon>Pseudomonadota</taxon>
        <taxon>Betaproteobacteria</taxon>
        <taxon>Burkholderiales</taxon>
        <taxon>Oxalobacteraceae</taxon>
        <taxon>Telluria group</taxon>
        <taxon>Massilia</taxon>
    </lineage>
</organism>
<keyword evidence="1" id="KW-0378">Hydrolase</keyword>
<accession>A0ACC7MQ95</accession>
<comment type="caution">
    <text evidence="1">The sequence shown here is derived from an EMBL/GenBank/DDBJ whole genome shotgun (WGS) entry which is preliminary data.</text>
</comment>
<protein>
    <submittedName>
        <fullName evidence="1">Glycoside hydrolase family 3 C-terminal domain-containing protein</fullName>
    </submittedName>
</protein>
<keyword evidence="2" id="KW-1185">Reference proteome</keyword>
<dbReference type="Proteomes" id="UP001168096">
    <property type="component" value="Unassembled WGS sequence"/>
</dbReference>